<dbReference type="AlphaFoldDB" id="A0A6M4NTN1"/>
<keyword evidence="1" id="KW-0863">Zinc-finger</keyword>
<evidence type="ECO:0000313" key="1">
    <source>
        <dbReference type="EMBL" id="QJR99748.1"/>
    </source>
</evidence>
<keyword evidence="1" id="KW-0479">Metal-binding</keyword>
<dbReference type="RefSeq" id="WP_181715883.1">
    <property type="nucleotide sequence ID" value="NZ_MN629346.1"/>
</dbReference>
<keyword evidence="1" id="KW-0862">Zinc</keyword>
<name>A0A6M4NTN1_AERCA</name>
<organism evidence="1">
    <name type="scientific">Aeromonas caviae</name>
    <name type="common">Aeromonas punctata</name>
    <dbReference type="NCBI Taxonomy" id="648"/>
    <lineage>
        <taxon>Bacteria</taxon>
        <taxon>Pseudomonadati</taxon>
        <taxon>Pseudomonadota</taxon>
        <taxon>Gammaproteobacteria</taxon>
        <taxon>Aeromonadales</taxon>
        <taxon>Aeromonadaceae</taxon>
        <taxon>Aeromonas</taxon>
    </lineage>
</organism>
<geneLocation type="plasmid" evidence="1">
    <name>p717068-IMP</name>
</geneLocation>
<accession>A0A6M4NTN1</accession>
<reference evidence="1" key="1">
    <citation type="submission" date="2019-10" db="EMBL/GenBank/DDBJ databases">
        <authorList>
            <person name="Zhou D."/>
            <person name="Cheng Q."/>
        </authorList>
    </citation>
    <scope>NUCLEOTIDE SEQUENCE</scope>
    <source>
        <strain evidence="1">1507-17068</strain>
        <plasmid evidence="1">p717068-IMP</plasmid>
    </source>
</reference>
<protein>
    <submittedName>
        <fullName evidence="1">Zinc-finger of mitochondrial splicing suppressor 51</fullName>
    </submittedName>
</protein>
<sequence>MICPVCSERLEGDGYSVVLHCPNVDADGYEPDANPVYCKEEHLQEEYA</sequence>
<dbReference type="EMBL" id="MN629346">
    <property type="protein sequence ID" value="QJR99748.1"/>
    <property type="molecule type" value="Genomic_DNA"/>
</dbReference>
<proteinExistence type="predicted"/>
<keyword evidence="1" id="KW-0614">Plasmid</keyword>
<dbReference type="GO" id="GO:0008270">
    <property type="term" value="F:zinc ion binding"/>
    <property type="evidence" value="ECO:0007669"/>
    <property type="project" value="UniProtKB-KW"/>
</dbReference>